<keyword evidence="4" id="KW-1185">Reference proteome</keyword>
<organism evidence="3 4">
    <name type="scientific">Geodia barretti</name>
    <name type="common">Barrett's horny sponge</name>
    <dbReference type="NCBI Taxonomy" id="519541"/>
    <lineage>
        <taxon>Eukaryota</taxon>
        <taxon>Metazoa</taxon>
        <taxon>Porifera</taxon>
        <taxon>Demospongiae</taxon>
        <taxon>Heteroscleromorpha</taxon>
        <taxon>Tetractinellida</taxon>
        <taxon>Astrophorina</taxon>
        <taxon>Geodiidae</taxon>
        <taxon>Geodia</taxon>
    </lineage>
</organism>
<dbReference type="EMBL" id="CASHTH010002050">
    <property type="protein sequence ID" value="CAI8024082.1"/>
    <property type="molecule type" value="Genomic_DNA"/>
</dbReference>
<keyword evidence="2" id="KW-0732">Signal</keyword>
<evidence type="ECO:0000256" key="2">
    <source>
        <dbReference type="SAM" id="SignalP"/>
    </source>
</evidence>
<reference evidence="3" key="1">
    <citation type="submission" date="2023-03" db="EMBL/GenBank/DDBJ databases">
        <authorList>
            <person name="Steffen K."/>
            <person name="Cardenas P."/>
        </authorList>
    </citation>
    <scope>NUCLEOTIDE SEQUENCE</scope>
</reference>
<dbReference type="AlphaFoldDB" id="A0AA35S7R8"/>
<keyword evidence="1" id="KW-0472">Membrane</keyword>
<feature type="signal peptide" evidence="2">
    <location>
        <begin position="1"/>
        <end position="22"/>
    </location>
</feature>
<proteinExistence type="predicted"/>
<accession>A0AA35S7R8</accession>
<feature type="chain" id="PRO_5041380423" evidence="2">
    <location>
        <begin position="23"/>
        <end position="555"/>
    </location>
</feature>
<keyword evidence="1" id="KW-0812">Transmembrane</keyword>
<sequence length="555" mass="61334">MLSSSLSFCVCALAVVLTLVKGKDECTTGFMTQDRIDFLLGNINKENVVFSAPSLQWIFPGATFTCNGNIQGWIFGAQFGLNTSSSMELQIWRPTGAKGSYTKVWKTVVSERNASNTYYYLLPSAFSFRAGDVLGYYQPSRSKLLLLLESSYNVDAAYNVTSSNAASYITFDDSSVNSTSFKAIINPITDSVNCVRGFMGFERIRYLLEPSETPPSVTAKNDMRQQITPSMRFICNGVITKWIFGAEWSNQVAIIQLPELQVWRDIGNNTYKKVYGTKLRNVSQNDNRTYEYGNFQPIEVKVGDIFGMYVPPVSLSTLQLLSEERDAPTNYYLPLSQETVIDITPSAPPFMQQNYHPLVSVLTESYESDMPMTTSLAIPIAIGVGCALLVVIGTAATVSLFLRRSRKGTNRTADNTTQQGNDNSDITMTDNMAHVATSACSYNYLSIDQPYSYAREPTATVSVLSSNAAYNNHTTNDESSSKNTSGSECVSIEENSAYGANIENEGLYISCDVDQDVCYSYARDPTLAFLSSNAAYNTHTAKMTTSLQMSKRMEK</sequence>
<gene>
    <name evidence="3" type="ORF">GBAR_LOCUS14025</name>
</gene>
<evidence type="ECO:0000313" key="3">
    <source>
        <dbReference type="EMBL" id="CAI8024082.1"/>
    </source>
</evidence>
<evidence type="ECO:0000313" key="4">
    <source>
        <dbReference type="Proteomes" id="UP001174909"/>
    </source>
</evidence>
<name>A0AA35S7R8_GEOBA</name>
<dbReference type="Proteomes" id="UP001174909">
    <property type="component" value="Unassembled WGS sequence"/>
</dbReference>
<protein>
    <submittedName>
        <fullName evidence="3">Uncharacterized protein</fullName>
    </submittedName>
</protein>
<feature type="transmembrane region" description="Helical" evidence="1">
    <location>
        <begin position="376"/>
        <end position="402"/>
    </location>
</feature>
<comment type="caution">
    <text evidence="3">The sequence shown here is derived from an EMBL/GenBank/DDBJ whole genome shotgun (WGS) entry which is preliminary data.</text>
</comment>
<keyword evidence="1" id="KW-1133">Transmembrane helix</keyword>
<evidence type="ECO:0000256" key="1">
    <source>
        <dbReference type="SAM" id="Phobius"/>
    </source>
</evidence>